<gene>
    <name evidence="1" type="ORF">GCM10022410_12890</name>
</gene>
<name>A0ABP7VJ86_9BACI</name>
<dbReference type="CDD" id="cd02440">
    <property type="entry name" value="AdoMet_MTases"/>
    <property type="match status" value="1"/>
</dbReference>
<keyword evidence="1" id="KW-0489">Methyltransferase</keyword>
<sequence length="187" mass="20740">MLKRVIPFAHHLIEQVVKPGDHVIDATCGNGHDTIMLSRAVGEAGKVYAFDIQAEAIANTKNRLVTESVSNVELIHDSHDQISQYVDQQITAAIFNLGYLPGSDKTVITKPGHTIGAIQQIIARLKQGGILVCVVYHGHPGGEEEKNALLDYFTEFDQQYFNVLRYGFINQKNNPPFVLAVEKKKTD</sequence>
<proteinExistence type="predicted"/>
<dbReference type="Gene3D" id="3.40.50.150">
    <property type="entry name" value="Vaccinia Virus protein VP39"/>
    <property type="match status" value="1"/>
</dbReference>
<dbReference type="RefSeq" id="WP_344911483.1">
    <property type="nucleotide sequence ID" value="NZ_BAABDL010000067.1"/>
</dbReference>
<evidence type="ECO:0000313" key="2">
    <source>
        <dbReference type="Proteomes" id="UP001501734"/>
    </source>
</evidence>
<reference evidence="2" key="1">
    <citation type="journal article" date="2019" name="Int. J. Syst. Evol. Microbiol.">
        <title>The Global Catalogue of Microorganisms (GCM) 10K type strain sequencing project: providing services to taxonomists for standard genome sequencing and annotation.</title>
        <authorList>
            <consortium name="The Broad Institute Genomics Platform"/>
            <consortium name="The Broad Institute Genome Sequencing Center for Infectious Disease"/>
            <person name="Wu L."/>
            <person name="Ma J."/>
        </authorList>
    </citation>
    <scope>NUCLEOTIDE SEQUENCE [LARGE SCALE GENOMIC DNA]</scope>
    <source>
        <strain evidence="2">JCM 17250</strain>
    </source>
</reference>
<evidence type="ECO:0000313" key="1">
    <source>
        <dbReference type="EMBL" id="GAA4068232.1"/>
    </source>
</evidence>
<dbReference type="Proteomes" id="UP001501734">
    <property type="component" value="Unassembled WGS sequence"/>
</dbReference>
<dbReference type="Pfam" id="PF06962">
    <property type="entry name" value="rRNA_methylase"/>
    <property type="match status" value="1"/>
</dbReference>
<dbReference type="GO" id="GO:0032259">
    <property type="term" value="P:methylation"/>
    <property type="evidence" value="ECO:0007669"/>
    <property type="project" value="UniProtKB-KW"/>
</dbReference>
<dbReference type="InterPro" id="IPR029063">
    <property type="entry name" value="SAM-dependent_MTases_sf"/>
</dbReference>
<dbReference type="PANTHER" id="PTHR35276">
    <property type="entry name" value="S-ADENOSYL-L-METHIONINE-DEPENDENT METHYLTRANSFERASES SUPERFAMILY PROTEIN"/>
    <property type="match status" value="1"/>
</dbReference>
<dbReference type="InterPro" id="IPR010719">
    <property type="entry name" value="MnmM_MeTrfase"/>
</dbReference>
<keyword evidence="2" id="KW-1185">Reference proteome</keyword>
<protein>
    <submittedName>
        <fullName evidence="1">Class I SAM-dependent methyltransferase</fullName>
    </submittedName>
</protein>
<dbReference type="SUPFAM" id="SSF53335">
    <property type="entry name" value="S-adenosyl-L-methionine-dependent methyltransferases"/>
    <property type="match status" value="1"/>
</dbReference>
<dbReference type="GO" id="GO:0008168">
    <property type="term" value="F:methyltransferase activity"/>
    <property type="evidence" value="ECO:0007669"/>
    <property type="project" value="UniProtKB-KW"/>
</dbReference>
<organism evidence="1 2">
    <name type="scientific">Amphibacillus indicireducens</name>
    <dbReference type="NCBI Taxonomy" id="1076330"/>
    <lineage>
        <taxon>Bacteria</taxon>
        <taxon>Bacillati</taxon>
        <taxon>Bacillota</taxon>
        <taxon>Bacilli</taxon>
        <taxon>Bacillales</taxon>
        <taxon>Bacillaceae</taxon>
        <taxon>Amphibacillus</taxon>
    </lineage>
</organism>
<dbReference type="PANTHER" id="PTHR35276:SF1">
    <property type="entry name" value="TRNA (MNM(5)S(2)U34)-METHYLTRANSFERASE, CHLOROPLASTIC"/>
    <property type="match status" value="1"/>
</dbReference>
<accession>A0ABP7VJ86</accession>
<comment type="caution">
    <text evidence="1">The sequence shown here is derived from an EMBL/GenBank/DDBJ whole genome shotgun (WGS) entry which is preliminary data.</text>
</comment>
<dbReference type="EMBL" id="BAABDL010000067">
    <property type="protein sequence ID" value="GAA4068232.1"/>
    <property type="molecule type" value="Genomic_DNA"/>
</dbReference>
<keyword evidence="1" id="KW-0808">Transferase</keyword>